<name>A0A811BRH7_9VIRU</name>
<reference evidence="2" key="1">
    <citation type="submission" date="2021-04" db="EMBL/GenBank/DDBJ databases">
        <title>Draft Genome Sequence of Pandoravirus japonicus, Isolated from the Sabaishi River of Niigata, Japan.</title>
        <authorList>
            <person name="Hosokawa N."/>
            <person name="Takahashi H."/>
            <person name="Aoki K."/>
            <person name="Takemura M."/>
        </authorList>
    </citation>
    <scope>NUCLEOTIDE SEQUENCE</scope>
</reference>
<dbReference type="Proteomes" id="UP001253637">
    <property type="component" value="Segment"/>
</dbReference>
<organism evidence="2 3">
    <name type="scientific">Pandoravirus japonicus</name>
    <dbReference type="NCBI Taxonomy" id="2823154"/>
    <lineage>
        <taxon>Viruses</taxon>
        <taxon>Pandoravirus</taxon>
    </lineage>
</organism>
<evidence type="ECO:0000313" key="2">
    <source>
        <dbReference type="EMBL" id="BCU03432.1"/>
    </source>
</evidence>
<evidence type="ECO:0000256" key="1">
    <source>
        <dbReference type="SAM" id="MobiDB-lite"/>
    </source>
</evidence>
<dbReference type="EMBL" id="LC625835">
    <property type="protein sequence ID" value="BCU03432.1"/>
    <property type="molecule type" value="Genomic_DNA"/>
</dbReference>
<proteinExistence type="predicted"/>
<sequence>MRARRQGIAHFASSGANIRSPRRSRGIGLACDGDISASNNGRDAKWALSSGKKKTTRRPNGPDCGRRIERSRSVAQEDPLFYRFWRASAQFDPAGRECPFFLFFFIFPLRKTALSRPTMQSGGHGGDA</sequence>
<protein>
    <submittedName>
        <fullName evidence="2">Uncharacterized protein</fullName>
    </submittedName>
</protein>
<feature type="region of interest" description="Disordered" evidence="1">
    <location>
        <begin position="42"/>
        <end position="67"/>
    </location>
</feature>
<evidence type="ECO:0000313" key="3">
    <source>
        <dbReference type="Proteomes" id="UP001253637"/>
    </source>
</evidence>
<accession>A0A811BRH7</accession>